<feature type="non-terminal residue" evidence="1">
    <location>
        <position position="1"/>
    </location>
</feature>
<comment type="caution">
    <text evidence="1">The sequence shown here is derived from an EMBL/GenBank/DDBJ whole genome shotgun (WGS) entry which is preliminary data.</text>
</comment>
<evidence type="ECO:0000313" key="1">
    <source>
        <dbReference type="EMBL" id="KAK0050485.1"/>
    </source>
</evidence>
<accession>A0AAD8B9A8</accession>
<dbReference type="EMBL" id="JASAOG010000113">
    <property type="protein sequence ID" value="KAK0050485.1"/>
    <property type="molecule type" value="Genomic_DNA"/>
</dbReference>
<evidence type="ECO:0000313" key="2">
    <source>
        <dbReference type="Proteomes" id="UP001233172"/>
    </source>
</evidence>
<dbReference type="AlphaFoldDB" id="A0AAD8B9A8"/>
<reference evidence="1" key="2">
    <citation type="submission" date="2023-04" db="EMBL/GenBank/DDBJ databases">
        <authorList>
            <person name="Bu L."/>
            <person name="Lu L."/>
            <person name="Laidemitt M.R."/>
            <person name="Zhang S.M."/>
            <person name="Mutuku M."/>
            <person name="Mkoji G."/>
            <person name="Steinauer M."/>
            <person name="Loker E.S."/>
        </authorList>
    </citation>
    <scope>NUCLEOTIDE SEQUENCE</scope>
    <source>
        <strain evidence="1">KasaAsao</strain>
        <tissue evidence="1">Whole Snail</tissue>
    </source>
</reference>
<dbReference type="Proteomes" id="UP001233172">
    <property type="component" value="Unassembled WGS sequence"/>
</dbReference>
<protein>
    <submittedName>
        <fullName evidence="1">Uncharacterized protein</fullName>
    </submittedName>
</protein>
<name>A0AAD8B9A8_BIOPF</name>
<proteinExistence type="predicted"/>
<organism evidence="1 2">
    <name type="scientific">Biomphalaria pfeifferi</name>
    <name type="common">Bloodfluke planorb</name>
    <name type="synonym">Freshwater snail</name>
    <dbReference type="NCBI Taxonomy" id="112525"/>
    <lineage>
        <taxon>Eukaryota</taxon>
        <taxon>Metazoa</taxon>
        <taxon>Spiralia</taxon>
        <taxon>Lophotrochozoa</taxon>
        <taxon>Mollusca</taxon>
        <taxon>Gastropoda</taxon>
        <taxon>Heterobranchia</taxon>
        <taxon>Euthyneura</taxon>
        <taxon>Panpulmonata</taxon>
        <taxon>Hygrophila</taxon>
        <taxon>Lymnaeoidea</taxon>
        <taxon>Planorbidae</taxon>
        <taxon>Biomphalaria</taxon>
    </lineage>
</organism>
<keyword evidence="2" id="KW-1185">Reference proteome</keyword>
<reference evidence="1" key="1">
    <citation type="journal article" date="2023" name="PLoS Negl. Trop. Dis.">
        <title>A genome sequence for Biomphalaria pfeifferi, the major vector snail for the human-infecting parasite Schistosoma mansoni.</title>
        <authorList>
            <person name="Bu L."/>
            <person name="Lu L."/>
            <person name="Laidemitt M.R."/>
            <person name="Zhang S.M."/>
            <person name="Mutuku M."/>
            <person name="Mkoji G."/>
            <person name="Steinauer M."/>
            <person name="Loker E.S."/>
        </authorList>
    </citation>
    <scope>NUCLEOTIDE SEQUENCE</scope>
    <source>
        <strain evidence="1">KasaAsao</strain>
    </source>
</reference>
<feature type="non-terminal residue" evidence="1">
    <location>
        <position position="53"/>
    </location>
</feature>
<gene>
    <name evidence="1" type="ORF">Bpfe_020013</name>
</gene>
<sequence>RKQQMRNFKPCILKSGVIEITMFVECYPDHVYLISEKDLSRSSEGLVEHLKRK</sequence>